<dbReference type="STRING" id="86259.A0A4Z1NR12"/>
<sequence length="718" mass="77031">MQGMFRLNWAQDAEHDKHGRAEKSFHQQSKSRPISKPRVDIPVAHLTSTLAKRKRMDSSVDSSTPKHPAHVVKKARTGGDGDGDGAVQPVLLPTHGPDGVSATSKSLHIATPGHMTVKSQENQSASNVAATCTESQVVPAAPGIKTESPQGGSRDSASVDSVQEQPSAVAKPASLLTAQLPPHASLPSPSVATNNSSSMSSSQVNVDKLRAVIEAQLNLEILHKHNELRLIEQELAKCQIGLEQLRRCEVLPYPGLQSPSMAVSSGTGPSLQSPAGYSSPSSPAPWGVTDSPYARHYAKWLVPDPTFDPTLQVSMDTPMSARGTRATRGSGVDLQLPPPGRNPRMPSNVSRSQAQAESGTPGPRPDPMVLKRQVDDQWVRLKCIHCLRSDFNNVQGFLNHCRIAHHQEYKSHEAAAIACGEVVQLDETQLPIPKPAVSERPRAERPSVVNTCYDQVVIDPLITNEPIHSPIDRVLPHTPNLTSLNSPVTSGPSAPNFGSLSSLAPHLAKKMMQDQKLKHDVAGLDEAIRETRTPVDTSAWDITDDEQDDKSGKKVKKQKTGRHSSSGQNILPPQVPTGEPRAQSQKGHRATSQASAQPQQAARNPSPATHGPSKIILNFSAPHANSHRNGSSVADVNMDLSPGTVDACMPDLEPDHSDDDEDVSEADSSPGSPTEPEMMEDDIDIVDASDLERESRKSLALMDGQVCRREGEGGSGMC</sequence>
<feature type="compositionally biased region" description="Basic residues" evidence="1">
    <location>
        <begin position="67"/>
        <end position="76"/>
    </location>
</feature>
<feature type="compositionally biased region" description="Polar residues" evidence="1">
    <location>
        <begin position="147"/>
        <end position="166"/>
    </location>
</feature>
<comment type="caution">
    <text evidence="3">The sequence shown here is derived from an EMBL/GenBank/DDBJ whole genome shotgun (WGS) entry which is preliminary data.</text>
</comment>
<protein>
    <recommendedName>
        <fullName evidence="2">AHC1-like C2H2 zinc-finger domain-containing protein</fullName>
    </recommendedName>
</protein>
<feature type="compositionally biased region" description="Low complexity" evidence="1">
    <location>
        <begin position="188"/>
        <end position="200"/>
    </location>
</feature>
<feature type="compositionally biased region" description="Low complexity" evidence="1">
    <location>
        <begin position="590"/>
        <end position="608"/>
    </location>
</feature>
<dbReference type="Proteomes" id="UP000298493">
    <property type="component" value="Unassembled WGS sequence"/>
</dbReference>
<gene>
    <name evidence="3" type="ORF">E6O75_ATG07835</name>
</gene>
<dbReference type="EMBL" id="SNSC02000020">
    <property type="protein sequence ID" value="TID15507.1"/>
    <property type="molecule type" value="Genomic_DNA"/>
</dbReference>
<feature type="region of interest" description="Disordered" evidence="1">
    <location>
        <begin position="311"/>
        <end position="369"/>
    </location>
</feature>
<evidence type="ECO:0000256" key="1">
    <source>
        <dbReference type="SAM" id="MobiDB-lite"/>
    </source>
</evidence>
<feature type="region of interest" description="Disordered" evidence="1">
    <location>
        <begin position="139"/>
        <end position="200"/>
    </location>
</feature>
<evidence type="ECO:0000313" key="4">
    <source>
        <dbReference type="Proteomes" id="UP000298493"/>
    </source>
</evidence>
<feature type="compositionally biased region" description="Low complexity" evidence="1">
    <location>
        <begin position="273"/>
        <end position="284"/>
    </location>
</feature>
<feature type="compositionally biased region" description="Polar residues" evidence="1">
    <location>
        <begin position="345"/>
        <end position="358"/>
    </location>
</feature>
<feature type="compositionally biased region" description="Acidic residues" evidence="1">
    <location>
        <begin position="656"/>
        <end position="665"/>
    </location>
</feature>
<feature type="compositionally biased region" description="Basic and acidic residues" evidence="1">
    <location>
        <begin position="12"/>
        <end position="25"/>
    </location>
</feature>
<keyword evidence="4" id="KW-1185">Reference proteome</keyword>
<evidence type="ECO:0000259" key="2">
    <source>
        <dbReference type="Pfam" id="PF25909"/>
    </source>
</evidence>
<evidence type="ECO:0000313" key="3">
    <source>
        <dbReference type="EMBL" id="TID15507.1"/>
    </source>
</evidence>
<feature type="region of interest" description="Disordered" evidence="1">
    <location>
        <begin position="535"/>
        <end position="697"/>
    </location>
</feature>
<feature type="domain" description="AHC1-like C2H2 zinc-finger" evidence="2">
    <location>
        <begin position="372"/>
        <end position="424"/>
    </location>
</feature>
<reference evidence="3 4" key="1">
    <citation type="submission" date="2019-04" db="EMBL/GenBank/DDBJ databases">
        <title>High contiguity whole genome sequence and gene annotation resource for two Venturia nashicola isolates.</title>
        <authorList>
            <person name="Prokchorchik M."/>
            <person name="Won K."/>
            <person name="Lee Y."/>
            <person name="Choi E.D."/>
            <person name="Segonzac C."/>
            <person name="Sohn K.H."/>
        </authorList>
    </citation>
    <scope>NUCLEOTIDE SEQUENCE [LARGE SCALE GENOMIC DNA]</scope>
    <source>
        <strain evidence="3 4">PRI2</strain>
    </source>
</reference>
<feature type="region of interest" description="Disordered" evidence="1">
    <location>
        <begin position="257"/>
        <end position="284"/>
    </location>
</feature>
<organism evidence="3 4">
    <name type="scientific">Venturia nashicola</name>
    <dbReference type="NCBI Taxonomy" id="86259"/>
    <lineage>
        <taxon>Eukaryota</taxon>
        <taxon>Fungi</taxon>
        <taxon>Dikarya</taxon>
        <taxon>Ascomycota</taxon>
        <taxon>Pezizomycotina</taxon>
        <taxon>Dothideomycetes</taxon>
        <taxon>Pleosporomycetidae</taxon>
        <taxon>Venturiales</taxon>
        <taxon>Venturiaceae</taxon>
        <taxon>Venturia</taxon>
    </lineage>
</organism>
<dbReference type="InterPro" id="IPR058706">
    <property type="entry name" value="zf-C2H2_AHC1-like"/>
</dbReference>
<feature type="compositionally biased region" description="Polar residues" evidence="1">
    <location>
        <begin position="257"/>
        <end position="272"/>
    </location>
</feature>
<name>A0A4Z1NR12_9PEZI</name>
<dbReference type="AlphaFoldDB" id="A0A4Z1NR12"/>
<dbReference type="Pfam" id="PF25909">
    <property type="entry name" value="zf-C2H2_AHC1"/>
    <property type="match status" value="1"/>
</dbReference>
<proteinExistence type="predicted"/>
<accession>A0A4Z1NR12</accession>
<feature type="region of interest" description="Disordered" evidence="1">
    <location>
        <begin position="1"/>
        <end position="104"/>
    </location>
</feature>
<feature type="region of interest" description="Disordered" evidence="1">
    <location>
        <begin position="482"/>
        <end position="501"/>
    </location>
</feature>
<feature type="compositionally biased region" description="Acidic residues" evidence="1">
    <location>
        <begin position="677"/>
        <end position="689"/>
    </location>
</feature>
<feature type="compositionally biased region" description="Basic residues" evidence="1">
    <location>
        <begin position="553"/>
        <end position="562"/>
    </location>
</feature>